<comment type="caution">
    <text evidence="1">The sequence shown here is derived from an EMBL/GenBank/DDBJ whole genome shotgun (WGS) entry which is preliminary data.</text>
</comment>
<gene>
    <name evidence="1" type="ORF">ATNIH1004_011644</name>
</gene>
<evidence type="ECO:0000313" key="1">
    <source>
        <dbReference type="EMBL" id="KAA8641508.1"/>
    </source>
</evidence>
<evidence type="ECO:0000313" key="2">
    <source>
        <dbReference type="Proteomes" id="UP000324241"/>
    </source>
</evidence>
<protein>
    <submittedName>
        <fullName evidence="1">Uncharacterized protein</fullName>
    </submittedName>
</protein>
<organism evidence="1 2">
    <name type="scientific">Aspergillus tanneri</name>
    <dbReference type="NCBI Taxonomy" id="1220188"/>
    <lineage>
        <taxon>Eukaryota</taxon>
        <taxon>Fungi</taxon>
        <taxon>Dikarya</taxon>
        <taxon>Ascomycota</taxon>
        <taxon>Pezizomycotina</taxon>
        <taxon>Eurotiomycetes</taxon>
        <taxon>Eurotiomycetidae</taxon>
        <taxon>Eurotiales</taxon>
        <taxon>Aspergillaceae</taxon>
        <taxon>Aspergillus</taxon>
        <taxon>Aspergillus subgen. Circumdati</taxon>
    </lineage>
</organism>
<dbReference type="VEuPathDB" id="FungiDB:EYZ11_013157"/>
<proteinExistence type="predicted"/>
<accession>A0A5M9M430</accession>
<dbReference type="Proteomes" id="UP000324241">
    <property type="component" value="Unassembled WGS sequence"/>
</dbReference>
<name>A0A5M9M430_9EURO</name>
<dbReference type="GeneID" id="54334345"/>
<dbReference type="RefSeq" id="XP_033420870.1">
    <property type="nucleotide sequence ID" value="XM_033576206.1"/>
</dbReference>
<reference evidence="1 2" key="1">
    <citation type="submission" date="2019-08" db="EMBL/GenBank/DDBJ databases">
        <title>The genome sequence of a newly discovered highly antifungal drug resistant Aspergillus species, Aspergillus tanneri NIH 1004.</title>
        <authorList>
            <person name="Mounaud S."/>
            <person name="Singh I."/>
            <person name="Joardar V."/>
            <person name="Pakala S."/>
            <person name="Pakala S."/>
            <person name="Venepally P."/>
            <person name="Chung J.K."/>
            <person name="Losada L."/>
            <person name="Nierman W.C."/>
        </authorList>
    </citation>
    <scope>NUCLEOTIDE SEQUENCE [LARGE SCALE GENOMIC DNA]</scope>
    <source>
        <strain evidence="1 2">NIH1004</strain>
    </source>
</reference>
<dbReference type="EMBL" id="QUQM01000009">
    <property type="protein sequence ID" value="KAA8641508.1"/>
    <property type="molecule type" value="Genomic_DNA"/>
</dbReference>
<sequence>MVIKEGQSREDHFRWNALEDVLAYAPILGGGELLQKAAEHVLAHVPDLEALGSRSSVLEGVFGRSGLPFFRSALLRVSPAFWELRETGFQREQHDRVRNAPYLSRLKDEMSVVEQLRNHLLHADPALTGPMWIQLLLEFWTFSLIFAVGMSSNEVQLWLAGKSKALPNTRPEVLLDQHFGVGNAGGLHLHELELLLRVMSDLELEIWKLLGTYSLDSAFSGIDDKWVTSILSFGIPTIQDMLTSSNPWNKAPRRHHTIQEPLWPGVLRGPAGIV</sequence>
<dbReference type="AlphaFoldDB" id="A0A5M9M430"/>
<dbReference type="OrthoDB" id="4517501at2759"/>